<accession>A0A0C4DI17</accession>
<evidence type="ECO:0000313" key="3">
    <source>
        <dbReference type="Proteomes" id="UP000002489"/>
    </source>
</evidence>
<evidence type="ECO:0000256" key="1">
    <source>
        <dbReference type="SAM" id="SignalP"/>
    </source>
</evidence>
<feature type="chain" id="PRO_5002181485" evidence="1">
    <location>
        <begin position="39"/>
        <end position="157"/>
    </location>
</feature>
<keyword evidence="1" id="KW-0732">Signal</keyword>
<evidence type="ECO:0000313" key="2">
    <source>
        <dbReference type="EnsemblFungi" id="FOXG_16323P0"/>
    </source>
</evidence>
<reference evidence="3" key="1">
    <citation type="journal article" date="2012" name="Mol. Plant Microbe Interact.">
        <title>A highly conserved effector in Fusarium oxysporum is required for full virulence on Arabidopsis.</title>
        <authorList>
            <person name="Thatcher L.F."/>
            <person name="Gardiner D.M."/>
            <person name="Kazan K."/>
            <person name="Manners J."/>
        </authorList>
    </citation>
    <scope>NUCLEOTIDE SEQUENCE [LARGE SCALE GENOMIC DNA]</scope>
    <source>
        <strain evidence="3">Fo5176</strain>
    </source>
</reference>
<proteinExistence type="predicted"/>
<name>A0A0C4DI17_FUSOF</name>
<protein>
    <submittedName>
        <fullName evidence="2">Uncharacterized protein</fullName>
    </submittedName>
</protein>
<dbReference type="AlphaFoldDB" id="A0A0C4DI17"/>
<feature type="signal peptide" evidence="1">
    <location>
        <begin position="1"/>
        <end position="38"/>
    </location>
</feature>
<organism evidence="2 3">
    <name type="scientific">Fusarium oxysporum (strain Fo5176)</name>
    <name type="common">Fusarium vascular wilt</name>
    <dbReference type="NCBI Taxonomy" id="660025"/>
    <lineage>
        <taxon>Eukaryota</taxon>
        <taxon>Fungi</taxon>
        <taxon>Dikarya</taxon>
        <taxon>Ascomycota</taxon>
        <taxon>Pezizomycotina</taxon>
        <taxon>Sordariomycetes</taxon>
        <taxon>Hypocreomycetidae</taxon>
        <taxon>Hypocreales</taxon>
        <taxon>Nectriaceae</taxon>
        <taxon>Fusarium</taxon>
        <taxon>Fusarium oxysporum species complex</taxon>
    </lineage>
</organism>
<dbReference type="EnsemblFungi" id="FOXG_16323T0">
    <property type="protein sequence ID" value="FOXG_16323P0"/>
    <property type="gene ID" value="FOXG_16323"/>
</dbReference>
<reference evidence="2" key="2">
    <citation type="submission" date="2025-08" db="UniProtKB">
        <authorList>
            <consortium name="EnsemblFungi"/>
        </authorList>
    </citation>
    <scope>IDENTIFICATION</scope>
    <source>
        <strain evidence="2">4287 / CBS 123668 / FGSC 9935 / NRRL 34936</strain>
    </source>
</reference>
<dbReference type="Proteomes" id="UP000002489">
    <property type="component" value="Unassembled WGS sequence"/>
</dbReference>
<sequence length="157" mass="16727">MEVLSGWSDGRLLPLAMKWVRLSVLLLMLGSWAGAVSGERGGDAAVGRLRSWCNAGKLLFPNAEEAVGELPSETSLRSSGELLSGFFKLGAEGLENYQLGVVLFHALAGEVIGRFDNRDWLIIDRCGVGTLSSFRSCSSGGGVEWAVLQESCTGFSV</sequence>